<name>A0A7W8QLX4_9ACTN</name>
<gene>
    <name evidence="2" type="ORF">HDA36_002850</name>
</gene>
<dbReference type="EMBL" id="JACHDB010000001">
    <property type="protein sequence ID" value="MBB5432766.1"/>
    <property type="molecule type" value="Genomic_DNA"/>
</dbReference>
<sequence length="327" mass="33907">MIPLSVAAAFYLLLGTLIYSTAPERTRPSAEIAATGLDGREVAIVPYLRSGMSSPLELARFVRTDNVVGVAAVDLATGEHVWDRSLWKEFRAVDTGVLAAGGGYAYLSTDLGLRILETGTGETVAQQDGIDGLGADYIAARAAYAFDPDAGDGDGAIVALSASGEILAIPVGSASAVPADPTTTERWRDVLNTEETTPEDAFSTGAETSGTAELPDGTPLSLHFTGEEHEWFVLESEGSQVPAGADQGFVLTATNEMGSFTLAVADPETFGHRHSLDVRSLTGGPFTSPSGRVTVPAQDGEEIGLLVVATADGITAHPVGRQGLLAF</sequence>
<dbReference type="SUPFAM" id="SSF50998">
    <property type="entry name" value="Quinoprotein alcohol dehydrogenase-like"/>
    <property type="match status" value="1"/>
</dbReference>
<accession>A0A7W8QLX4</accession>
<dbReference type="RefSeq" id="WP_184392289.1">
    <property type="nucleotide sequence ID" value="NZ_BAAAJD010000186.1"/>
</dbReference>
<proteinExistence type="predicted"/>
<keyword evidence="3" id="KW-1185">Reference proteome</keyword>
<evidence type="ECO:0000313" key="3">
    <source>
        <dbReference type="Proteomes" id="UP000572635"/>
    </source>
</evidence>
<protein>
    <recommendedName>
        <fullName evidence="4">PQQ-binding-like beta-propeller repeat protein</fullName>
    </recommendedName>
</protein>
<evidence type="ECO:0000256" key="1">
    <source>
        <dbReference type="SAM" id="MobiDB-lite"/>
    </source>
</evidence>
<dbReference type="AlphaFoldDB" id="A0A7W8QLX4"/>
<reference evidence="2 3" key="1">
    <citation type="submission" date="2020-08" db="EMBL/GenBank/DDBJ databases">
        <title>Sequencing the genomes of 1000 actinobacteria strains.</title>
        <authorList>
            <person name="Klenk H.-P."/>
        </authorList>
    </citation>
    <scope>NUCLEOTIDE SEQUENCE [LARGE SCALE GENOMIC DNA]</scope>
    <source>
        <strain evidence="2 3">DSM 44551</strain>
    </source>
</reference>
<dbReference type="Proteomes" id="UP000572635">
    <property type="component" value="Unassembled WGS sequence"/>
</dbReference>
<organism evidence="2 3">
    <name type="scientific">Nocardiopsis composta</name>
    <dbReference type="NCBI Taxonomy" id="157465"/>
    <lineage>
        <taxon>Bacteria</taxon>
        <taxon>Bacillati</taxon>
        <taxon>Actinomycetota</taxon>
        <taxon>Actinomycetes</taxon>
        <taxon>Streptosporangiales</taxon>
        <taxon>Nocardiopsidaceae</taxon>
        <taxon>Nocardiopsis</taxon>
    </lineage>
</organism>
<evidence type="ECO:0000313" key="2">
    <source>
        <dbReference type="EMBL" id="MBB5432766.1"/>
    </source>
</evidence>
<feature type="region of interest" description="Disordered" evidence="1">
    <location>
        <begin position="193"/>
        <end position="220"/>
    </location>
</feature>
<comment type="caution">
    <text evidence="2">The sequence shown here is derived from an EMBL/GenBank/DDBJ whole genome shotgun (WGS) entry which is preliminary data.</text>
</comment>
<dbReference type="NCBIfam" id="NF041516">
    <property type="entry name" value="PA2928_fam"/>
    <property type="match status" value="1"/>
</dbReference>
<dbReference type="InterPro" id="IPR048161">
    <property type="entry name" value="PA2928-like"/>
</dbReference>
<dbReference type="InterPro" id="IPR011047">
    <property type="entry name" value="Quinoprotein_ADH-like_sf"/>
</dbReference>
<evidence type="ECO:0008006" key="4">
    <source>
        <dbReference type="Google" id="ProtNLM"/>
    </source>
</evidence>